<proteinExistence type="predicted"/>
<name>A0A9P1NBE1_9PELO</name>
<protein>
    <submittedName>
        <fullName evidence="2">Uncharacterized protein</fullName>
    </submittedName>
</protein>
<gene>
    <name evidence="2" type="ORF">CAMP_LOCUS17450</name>
</gene>
<feature type="chain" id="PRO_5040397622" evidence="1">
    <location>
        <begin position="17"/>
        <end position="113"/>
    </location>
</feature>
<dbReference type="AlphaFoldDB" id="A0A9P1NBE1"/>
<comment type="caution">
    <text evidence="2">The sequence shown here is derived from an EMBL/GenBank/DDBJ whole genome shotgun (WGS) entry which is preliminary data.</text>
</comment>
<organism evidence="2 3">
    <name type="scientific">Caenorhabditis angaria</name>
    <dbReference type="NCBI Taxonomy" id="860376"/>
    <lineage>
        <taxon>Eukaryota</taxon>
        <taxon>Metazoa</taxon>
        <taxon>Ecdysozoa</taxon>
        <taxon>Nematoda</taxon>
        <taxon>Chromadorea</taxon>
        <taxon>Rhabditida</taxon>
        <taxon>Rhabditina</taxon>
        <taxon>Rhabditomorpha</taxon>
        <taxon>Rhabditoidea</taxon>
        <taxon>Rhabditidae</taxon>
        <taxon>Peloderinae</taxon>
        <taxon>Caenorhabditis</taxon>
    </lineage>
</organism>
<dbReference type="Proteomes" id="UP001152747">
    <property type="component" value="Unassembled WGS sequence"/>
</dbReference>
<evidence type="ECO:0000313" key="2">
    <source>
        <dbReference type="EMBL" id="CAI5454813.1"/>
    </source>
</evidence>
<evidence type="ECO:0000256" key="1">
    <source>
        <dbReference type="SAM" id="SignalP"/>
    </source>
</evidence>
<evidence type="ECO:0000313" key="3">
    <source>
        <dbReference type="Proteomes" id="UP001152747"/>
    </source>
</evidence>
<accession>A0A9P1NBE1</accession>
<dbReference type="EMBL" id="CANHGI010000006">
    <property type="protein sequence ID" value="CAI5454813.1"/>
    <property type="molecule type" value="Genomic_DNA"/>
</dbReference>
<keyword evidence="1" id="KW-0732">Signal</keyword>
<feature type="signal peptide" evidence="1">
    <location>
        <begin position="1"/>
        <end position="16"/>
    </location>
</feature>
<reference evidence="2" key="1">
    <citation type="submission" date="2022-11" db="EMBL/GenBank/DDBJ databases">
        <authorList>
            <person name="Kikuchi T."/>
        </authorList>
    </citation>
    <scope>NUCLEOTIDE SEQUENCE</scope>
    <source>
        <strain evidence="2">PS1010</strain>
    </source>
</reference>
<keyword evidence="3" id="KW-1185">Reference proteome</keyword>
<sequence length="113" mass="12869">MKFIFCVGFFIPLLFAFPAPENEDKTVILASNQTSNYFRRCVTRYSSSSINGVSEIKERKIVEINENCDEYSKISSKSPNSTELVFTCTHKKCNDKGEGKTIDCKQFESIECL</sequence>